<gene>
    <name evidence="5" type="ORF">ACFQ4C_20170</name>
</gene>
<dbReference type="RefSeq" id="WP_265991414.1">
    <property type="nucleotide sequence ID" value="NZ_CP110973.1"/>
</dbReference>
<dbReference type="EMBL" id="JBHTLP010000011">
    <property type="protein sequence ID" value="MFD1143453.1"/>
    <property type="molecule type" value="Genomic_DNA"/>
</dbReference>
<comment type="caution">
    <text evidence="5">The sequence shown here is derived from an EMBL/GenBank/DDBJ whole genome shotgun (WGS) entry which is preliminary data.</text>
</comment>
<evidence type="ECO:0000256" key="2">
    <source>
        <dbReference type="ARBA" id="ARBA00023125"/>
    </source>
</evidence>
<dbReference type="InterPro" id="IPR000792">
    <property type="entry name" value="Tscrpt_reg_LuxR_C"/>
</dbReference>
<dbReference type="InterPro" id="IPR016032">
    <property type="entry name" value="Sig_transdc_resp-reg_C-effctor"/>
</dbReference>
<evidence type="ECO:0000256" key="3">
    <source>
        <dbReference type="ARBA" id="ARBA00023163"/>
    </source>
</evidence>
<dbReference type="PRINTS" id="PR00038">
    <property type="entry name" value="HTHLUXR"/>
</dbReference>
<name>A0ABW3Q764_9BACT</name>
<keyword evidence="1" id="KW-0805">Transcription regulation</keyword>
<dbReference type="Pfam" id="PF00196">
    <property type="entry name" value="GerE"/>
    <property type="match status" value="1"/>
</dbReference>
<keyword evidence="3" id="KW-0804">Transcription</keyword>
<protein>
    <submittedName>
        <fullName evidence="5">LuxR C-terminal-related transcriptional regulator</fullName>
    </submittedName>
</protein>
<feature type="domain" description="HTH luxR-type" evidence="4">
    <location>
        <begin position="129"/>
        <end position="197"/>
    </location>
</feature>
<keyword evidence="2" id="KW-0238">DNA-binding</keyword>
<accession>A0ABW3Q764</accession>
<evidence type="ECO:0000256" key="1">
    <source>
        <dbReference type="ARBA" id="ARBA00023015"/>
    </source>
</evidence>
<dbReference type="CDD" id="cd06170">
    <property type="entry name" value="LuxR_C_like"/>
    <property type="match status" value="1"/>
</dbReference>
<keyword evidence="6" id="KW-1185">Reference proteome</keyword>
<dbReference type="SUPFAM" id="SSF46894">
    <property type="entry name" value="C-terminal effector domain of the bipartite response regulators"/>
    <property type="match status" value="1"/>
</dbReference>
<dbReference type="PANTHER" id="PTHR44688">
    <property type="entry name" value="DNA-BINDING TRANSCRIPTIONAL ACTIVATOR DEVR_DOSR"/>
    <property type="match status" value="1"/>
</dbReference>
<proteinExistence type="predicted"/>
<dbReference type="SMART" id="SM00421">
    <property type="entry name" value="HTH_LUXR"/>
    <property type="match status" value="1"/>
</dbReference>
<sequence length="197" mass="22142">MKTILIHTNDRLKADSLEKLLKVDGFAILGKSVAIDTIITRRPDIVLTDGIVDTTPFDKVRFVLLLPEFDSHRIADGLKANYWGFVLSDDGLQGLYDCLRSAQSGEKFFSTAVLERLRRSGVAVHEETVMKSIAQLSTREKEILRLIATGLPGHTIADRLFMSYRTLANHKTNMTEKLKLVSAKNLPHFAISVRDYL</sequence>
<evidence type="ECO:0000313" key="6">
    <source>
        <dbReference type="Proteomes" id="UP001597116"/>
    </source>
</evidence>
<evidence type="ECO:0000313" key="5">
    <source>
        <dbReference type="EMBL" id="MFD1143453.1"/>
    </source>
</evidence>
<reference evidence="6" key="1">
    <citation type="journal article" date="2019" name="Int. J. Syst. Evol. Microbiol.">
        <title>The Global Catalogue of Microorganisms (GCM) 10K type strain sequencing project: providing services to taxonomists for standard genome sequencing and annotation.</title>
        <authorList>
            <consortium name="The Broad Institute Genomics Platform"/>
            <consortium name="The Broad Institute Genome Sequencing Center for Infectious Disease"/>
            <person name="Wu L."/>
            <person name="Ma J."/>
        </authorList>
    </citation>
    <scope>NUCLEOTIDE SEQUENCE [LARGE SCALE GENOMIC DNA]</scope>
    <source>
        <strain evidence="6">CCUG 55608</strain>
    </source>
</reference>
<dbReference type="PROSITE" id="PS50043">
    <property type="entry name" value="HTH_LUXR_2"/>
    <property type="match status" value="1"/>
</dbReference>
<evidence type="ECO:0000259" key="4">
    <source>
        <dbReference type="PROSITE" id="PS50043"/>
    </source>
</evidence>
<dbReference type="Gene3D" id="3.40.50.2300">
    <property type="match status" value="1"/>
</dbReference>
<dbReference type="Proteomes" id="UP001597116">
    <property type="component" value="Unassembled WGS sequence"/>
</dbReference>
<dbReference type="PANTHER" id="PTHR44688:SF16">
    <property type="entry name" value="DNA-BINDING TRANSCRIPTIONAL ACTIVATOR DEVR_DOSR"/>
    <property type="match status" value="1"/>
</dbReference>
<organism evidence="5 6">
    <name type="scientific">Larkinella insperata</name>
    <dbReference type="NCBI Taxonomy" id="332158"/>
    <lineage>
        <taxon>Bacteria</taxon>
        <taxon>Pseudomonadati</taxon>
        <taxon>Bacteroidota</taxon>
        <taxon>Cytophagia</taxon>
        <taxon>Cytophagales</taxon>
        <taxon>Spirosomataceae</taxon>
        <taxon>Larkinella</taxon>
    </lineage>
</organism>